<name>A0ACC0HH36_9ERIC</name>
<proteinExistence type="predicted"/>
<evidence type="ECO:0000313" key="1">
    <source>
        <dbReference type="EMBL" id="KAI8012734.1"/>
    </source>
</evidence>
<gene>
    <name evidence="1" type="ORF">LOK49_LG06G02890</name>
</gene>
<sequence>MWRTYNEVQDCFITVGLLKEESLTFGALCVLKHLTPRLCEAWHSKRPALVEAVKLSLDEQSLGVRKSLFVEFLMRHCAISDKRKNNLESSKEAFRSTGVYYAFPYRDMRARFGSFGGQVILPLAHTIEHEEVSYLFLILL</sequence>
<dbReference type="Proteomes" id="UP001060215">
    <property type="component" value="Chromosome 5"/>
</dbReference>
<evidence type="ECO:0000313" key="2">
    <source>
        <dbReference type="Proteomes" id="UP001060215"/>
    </source>
</evidence>
<accession>A0ACC0HH36</accession>
<keyword evidence="2" id="KW-1185">Reference proteome</keyword>
<comment type="caution">
    <text evidence="1">The sequence shown here is derived from an EMBL/GenBank/DDBJ whole genome shotgun (WGS) entry which is preliminary data.</text>
</comment>
<dbReference type="EMBL" id="CM045762">
    <property type="protein sequence ID" value="KAI8012734.1"/>
    <property type="molecule type" value="Genomic_DNA"/>
</dbReference>
<protein>
    <submittedName>
        <fullName evidence="1">Protein SHOOT GRAVITROPISM 6</fullName>
    </submittedName>
</protein>
<organism evidence="1 2">
    <name type="scientific">Camellia lanceoleosa</name>
    <dbReference type="NCBI Taxonomy" id="1840588"/>
    <lineage>
        <taxon>Eukaryota</taxon>
        <taxon>Viridiplantae</taxon>
        <taxon>Streptophyta</taxon>
        <taxon>Embryophyta</taxon>
        <taxon>Tracheophyta</taxon>
        <taxon>Spermatophyta</taxon>
        <taxon>Magnoliopsida</taxon>
        <taxon>eudicotyledons</taxon>
        <taxon>Gunneridae</taxon>
        <taxon>Pentapetalae</taxon>
        <taxon>asterids</taxon>
        <taxon>Ericales</taxon>
        <taxon>Theaceae</taxon>
        <taxon>Camellia</taxon>
    </lineage>
</organism>
<reference evidence="1 2" key="1">
    <citation type="journal article" date="2022" name="Plant J.">
        <title>Chromosome-level genome of Camellia lanceoleosa provides a valuable resource for understanding genome evolution and self-incompatibility.</title>
        <authorList>
            <person name="Gong W."/>
            <person name="Xiao S."/>
            <person name="Wang L."/>
            <person name="Liao Z."/>
            <person name="Chang Y."/>
            <person name="Mo W."/>
            <person name="Hu G."/>
            <person name="Li W."/>
            <person name="Zhao G."/>
            <person name="Zhu H."/>
            <person name="Hu X."/>
            <person name="Ji K."/>
            <person name="Xiang X."/>
            <person name="Song Q."/>
            <person name="Yuan D."/>
            <person name="Jin S."/>
            <person name="Zhang L."/>
        </authorList>
    </citation>
    <scope>NUCLEOTIDE SEQUENCE [LARGE SCALE GENOMIC DNA]</scope>
    <source>
        <strain evidence="1">SQ_2022a</strain>
    </source>
</reference>